<evidence type="ECO:0000256" key="1">
    <source>
        <dbReference type="SAM" id="MobiDB-lite"/>
    </source>
</evidence>
<evidence type="ECO:0000313" key="3">
    <source>
        <dbReference type="Proteomes" id="UP000235388"/>
    </source>
</evidence>
<proteinExistence type="predicted"/>
<feature type="compositionally biased region" description="Polar residues" evidence="1">
    <location>
        <begin position="129"/>
        <end position="146"/>
    </location>
</feature>
<dbReference type="EMBL" id="PGCJ01000792">
    <property type="protein sequence ID" value="PLW20773.1"/>
    <property type="molecule type" value="Genomic_DNA"/>
</dbReference>
<feature type="region of interest" description="Disordered" evidence="1">
    <location>
        <begin position="86"/>
        <end position="180"/>
    </location>
</feature>
<protein>
    <submittedName>
        <fullName evidence="2">Uncharacterized protein</fullName>
    </submittedName>
</protein>
<keyword evidence="3" id="KW-1185">Reference proteome</keyword>
<organism evidence="2 3">
    <name type="scientific">Puccinia coronata f. sp. avenae</name>
    <dbReference type="NCBI Taxonomy" id="200324"/>
    <lineage>
        <taxon>Eukaryota</taxon>
        <taxon>Fungi</taxon>
        <taxon>Dikarya</taxon>
        <taxon>Basidiomycota</taxon>
        <taxon>Pucciniomycotina</taxon>
        <taxon>Pucciniomycetes</taxon>
        <taxon>Pucciniales</taxon>
        <taxon>Pucciniaceae</taxon>
        <taxon>Puccinia</taxon>
    </lineage>
</organism>
<accession>A0A2N5T5L5</accession>
<evidence type="ECO:0000313" key="2">
    <source>
        <dbReference type="EMBL" id="PLW20773.1"/>
    </source>
</evidence>
<dbReference type="Proteomes" id="UP000235388">
    <property type="component" value="Unassembled WGS sequence"/>
</dbReference>
<sequence length="180" mass="20011">MLRSQEMMQDEGGDSFYEFLEREEAQGLVYETPNRNGQRLIPHSDLIHFPRPGPAVIGLLLSTSVLHLQQHHTLSCLPLKHIHSTPKTHHFSHPLNPFCAQSTGAHPQPLADHTPIAHPQSPSEYDPDTTASPTNATQPSAHQPLTQYDHHHTTSPISLHHHVQPSAAASVSRKRSLHLP</sequence>
<name>A0A2N5T5L5_9BASI</name>
<dbReference type="AlphaFoldDB" id="A0A2N5T5L5"/>
<reference evidence="2 3" key="1">
    <citation type="submission" date="2017-11" db="EMBL/GenBank/DDBJ databases">
        <title>De novo assembly and phasing of dikaryotic genomes from two isolates of Puccinia coronata f. sp. avenae, the causal agent of oat crown rust.</title>
        <authorList>
            <person name="Miller M.E."/>
            <person name="Zhang Y."/>
            <person name="Omidvar V."/>
            <person name="Sperschneider J."/>
            <person name="Schwessinger B."/>
            <person name="Raley C."/>
            <person name="Palmer J.M."/>
            <person name="Garnica D."/>
            <person name="Upadhyaya N."/>
            <person name="Rathjen J."/>
            <person name="Taylor J.M."/>
            <person name="Park R.F."/>
            <person name="Dodds P.N."/>
            <person name="Hirsch C.D."/>
            <person name="Kianian S.F."/>
            <person name="Figueroa M."/>
        </authorList>
    </citation>
    <scope>NUCLEOTIDE SEQUENCE [LARGE SCALE GENOMIC DNA]</scope>
    <source>
        <strain evidence="2">12NC29</strain>
    </source>
</reference>
<gene>
    <name evidence="2" type="ORF">PCANC_09319</name>
</gene>
<comment type="caution">
    <text evidence="2">The sequence shown here is derived from an EMBL/GenBank/DDBJ whole genome shotgun (WGS) entry which is preliminary data.</text>
</comment>